<dbReference type="EMBL" id="GBXM01046644">
    <property type="protein sequence ID" value="JAH61933.1"/>
    <property type="molecule type" value="Transcribed_RNA"/>
</dbReference>
<organism evidence="1">
    <name type="scientific">Anguilla anguilla</name>
    <name type="common">European freshwater eel</name>
    <name type="synonym">Muraena anguilla</name>
    <dbReference type="NCBI Taxonomy" id="7936"/>
    <lineage>
        <taxon>Eukaryota</taxon>
        <taxon>Metazoa</taxon>
        <taxon>Chordata</taxon>
        <taxon>Craniata</taxon>
        <taxon>Vertebrata</taxon>
        <taxon>Euteleostomi</taxon>
        <taxon>Actinopterygii</taxon>
        <taxon>Neopterygii</taxon>
        <taxon>Teleostei</taxon>
        <taxon>Anguilliformes</taxon>
        <taxon>Anguillidae</taxon>
        <taxon>Anguilla</taxon>
    </lineage>
</organism>
<protein>
    <submittedName>
        <fullName evidence="1">Uncharacterized protein</fullName>
    </submittedName>
</protein>
<accession>A0A0E9UAF0</accession>
<sequence length="24" mass="2971">MFNIYILHKYSTHTQPGFRTWDSK</sequence>
<reference evidence="1" key="2">
    <citation type="journal article" date="2015" name="Fish Shellfish Immunol.">
        <title>Early steps in the European eel (Anguilla anguilla)-Vibrio vulnificus interaction in the gills: Role of the RtxA13 toxin.</title>
        <authorList>
            <person name="Callol A."/>
            <person name="Pajuelo D."/>
            <person name="Ebbesson L."/>
            <person name="Teles M."/>
            <person name="MacKenzie S."/>
            <person name="Amaro C."/>
        </authorList>
    </citation>
    <scope>NUCLEOTIDE SEQUENCE</scope>
</reference>
<proteinExistence type="predicted"/>
<evidence type="ECO:0000313" key="1">
    <source>
        <dbReference type="EMBL" id="JAH61933.1"/>
    </source>
</evidence>
<name>A0A0E9UAF0_ANGAN</name>
<dbReference type="AlphaFoldDB" id="A0A0E9UAF0"/>
<reference evidence="1" key="1">
    <citation type="submission" date="2014-11" db="EMBL/GenBank/DDBJ databases">
        <authorList>
            <person name="Amaro Gonzalez C."/>
        </authorList>
    </citation>
    <scope>NUCLEOTIDE SEQUENCE</scope>
</reference>